<geneLocation type="plasmid" evidence="3">
    <name>pKP12226</name>
</geneLocation>
<keyword evidence="1" id="KW-0812">Transmembrane</keyword>
<evidence type="ECO:0000313" key="3">
    <source>
        <dbReference type="EMBL" id="AJS10198.1"/>
    </source>
</evidence>
<dbReference type="EMBL" id="FJ876827">
    <property type="protein sequence ID" value="ADD63533.1"/>
    <property type="molecule type" value="Genomic_DNA"/>
</dbReference>
<reference evidence="2" key="1">
    <citation type="journal article" date="2010" name="PLoS ONE">
        <title>Sequencing and genetic variation of multidrug resistance plasmids in Klebsiella pneumoniae.</title>
        <authorList>
            <person name="Zhao F."/>
            <person name="Bai J."/>
            <person name="Wu J."/>
            <person name="Liu J."/>
            <person name="Zhou M."/>
            <person name="Xia S."/>
            <person name="Wang S."/>
            <person name="Yao X."/>
            <person name="Yi H."/>
            <person name="Lin M."/>
            <person name="Gao S."/>
            <person name="Zhou T."/>
            <person name="Xu Z."/>
            <person name="Niu Y."/>
            <person name="Bao Q."/>
        </authorList>
    </citation>
    <scope>NUCLEOTIDE SEQUENCE</scope>
    <source>
        <strain evidence="2">KF3</strain>
        <plasmid evidence="2">pKF3-140</plasmid>
    </source>
</reference>
<geneLocation type="plasmid" evidence="2">
    <name>pKF3-140</name>
</geneLocation>
<keyword evidence="1" id="KW-0472">Membrane</keyword>
<name>D4HQT7_KLEPN</name>
<feature type="transmembrane region" description="Helical" evidence="1">
    <location>
        <begin position="9"/>
        <end position="25"/>
    </location>
</feature>
<keyword evidence="2" id="KW-0614">Plasmid</keyword>
<dbReference type="EMBL" id="KP453775">
    <property type="protein sequence ID" value="AJS10198.1"/>
    <property type="molecule type" value="Genomic_DNA"/>
</dbReference>
<proteinExistence type="predicted"/>
<protein>
    <submittedName>
        <fullName evidence="2">Uncharacterized protein</fullName>
    </submittedName>
</protein>
<accession>D4HQT7</accession>
<organism evidence="2">
    <name type="scientific">Klebsiella pneumoniae</name>
    <dbReference type="NCBI Taxonomy" id="573"/>
    <lineage>
        <taxon>Bacteria</taxon>
        <taxon>Pseudomonadati</taxon>
        <taxon>Pseudomonadota</taxon>
        <taxon>Gammaproteobacteria</taxon>
        <taxon>Enterobacterales</taxon>
        <taxon>Enterobacteriaceae</taxon>
        <taxon>Klebsiella/Raoultella group</taxon>
        <taxon>Klebsiella</taxon>
        <taxon>Klebsiella pneumoniae complex</taxon>
    </lineage>
</organism>
<sequence>MCKTSGERVFCYFCCFFTDASYYFLPLPDVANLN</sequence>
<keyword evidence="1" id="KW-1133">Transmembrane helix</keyword>
<dbReference type="AlphaFoldDB" id="D4HQT7"/>
<gene>
    <name evidence="2" type="ORF">pKF140-051</name>
</gene>
<evidence type="ECO:0000256" key="1">
    <source>
        <dbReference type="SAM" id="Phobius"/>
    </source>
</evidence>
<evidence type="ECO:0000313" key="2">
    <source>
        <dbReference type="EMBL" id="ADD63533.1"/>
    </source>
</evidence>
<reference evidence="3" key="2">
    <citation type="journal article" date="2015" name="Antimicrob. Agents Chemother.">
        <title>A Plasmid Bearing the blaCTX-M-15 Gene and Phage P1-Like Sequences from a Sequence Type 11 Klebsiella pneumoniae Isolate.</title>
        <authorList>
            <person name="Shin J."/>
            <person name="Ko K.S."/>
        </authorList>
    </citation>
    <scope>NUCLEOTIDE SEQUENCE</scope>
    <source>
        <strain evidence="3">ST11</strain>
        <plasmid evidence="3">pKP12226</plasmid>
    </source>
</reference>